<name>A0ABU8QP57_9PSED</name>
<accession>A0ABU8QP57</accession>
<protein>
    <submittedName>
        <fullName evidence="1">Uncharacterized protein</fullName>
    </submittedName>
</protein>
<proteinExistence type="predicted"/>
<comment type="caution">
    <text evidence="1">The sequence shown here is derived from an EMBL/GenBank/DDBJ whole genome shotgun (WGS) entry which is preliminary data.</text>
</comment>
<keyword evidence="2" id="KW-1185">Reference proteome</keyword>
<gene>
    <name evidence="1" type="ORF">V7S98_03990</name>
</gene>
<dbReference type="Proteomes" id="UP001380290">
    <property type="component" value="Unassembled WGS sequence"/>
</dbReference>
<dbReference type="RefSeq" id="WP_339598424.1">
    <property type="nucleotide sequence ID" value="NZ_JBBHLC010000006.1"/>
</dbReference>
<dbReference type="EMBL" id="JBBHLC010000006">
    <property type="protein sequence ID" value="MEJ5862381.1"/>
    <property type="molecule type" value="Genomic_DNA"/>
</dbReference>
<evidence type="ECO:0000313" key="1">
    <source>
        <dbReference type="EMBL" id="MEJ5862381.1"/>
    </source>
</evidence>
<organism evidence="1 2">
    <name type="scientific">Pseudomonas farsensis</name>
    <dbReference type="NCBI Taxonomy" id="2745492"/>
    <lineage>
        <taxon>Bacteria</taxon>
        <taxon>Pseudomonadati</taxon>
        <taxon>Pseudomonadota</taxon>
        <taxon>Gammaproteobacteria</taxon>
        <taxon>Pseudomonadales</taxon>
        <taxon>Pseudomonadaceae</taxon>
        <taxon>Pseudomonas</taxon>
    </lineage>
</organism>
<evidence type="ECO:0000313" key="2">
    <source>
        <dbReference type="Proteomes" id="UP001380290"/>
    </source>
</evidence>
<reference evidence="1 2" key="1">
    <citation type="submission" date="2024-02" db="EMBL/GenBank/DDBJ databases">
        <title>Identification of pathogenicity and growth-promoting function of Pseudomonas putida variant.</title>
        <authorList>
            <person name="Sun J."/>
        </authorList>
    </citation>
    <scope>NUCLEOTIDE SEQUENCE [LARGE SCALE GENOMIC DNA]</scope>
    <source>
        <strain evidence="1 2">A03</strain>
    </source>
</reference>
<sequence>MRHAEEQGWTVVPGRGHCWGRMYCPSNDRECRCGEFCITSVWSTPRNPDTFARQLRRVVDNCAVERGPFIQPVEYP</sequence>